<feature type="region of interest" description="Disordered" evidence="1">
    <location>
        <begin position="68"/>
        <end position="98"/>
    </location>
</feature>
<organism evidence="2 3">
    <name type="scientific">Trichoderma harzianum CBS 226.95</name>
    <dbReference type="NCBI Taxonomy" id="983964"/>
    <lineage>
        <taxon>Eukaryota</taxon>
        <taxon>Fungi</taxon>
        <taxon>Dikarya</taxon>
        <taxon>Ascomycota</taxon>
        <taxon>Pezizomycotina</taxon>
        <taxon>Sordariomycetes</taxon>
        <taxon>Hypocreomycetidae</taxon>
        <taxon>Hypocreales</taxon>
        <taxon>Hypocreaceae</taxon>
        <taxon>Trichoderma</taxon>
    </lineage>
</organism>
<evidence type="ECO:0000256" key="1">
    <source>
        <dbReference type="SAM" id="MobiDB-lite"/>
    </source>
</evidence>
<name>A0A2T4AG93_TRIHA</name>
<feature type="compositionally biased region" description="Polar residues" evidence="1">
    <location>
        <begin position="124"/>
        <end position="134"/>
    </location>
</feature>
<proteinExistence type="predicted"/>
<protein>
    <submittedName>
        <fullName evidence="2">Uncharacterized protein</fullName>
    </submittedName>
</protein>
<dbReference type="RefSeq" id="XP_024775615.1">
    <property type="nucleotide sequence ID" value="XM_024914952.1"/>
</dbReference>
<sequence>MGMECRIGRGVAGWYLLGPRGGRGKMRKEKTMRVRIPKKKSAAANLGFRLSRRRSGVLDLMRRERQQEDKIGAEWKRRRRRRRRSRREKRKQGKPRIGGKLFSRFLSFLVRGAKIKGPMEEPESTGQDTKTPSCRHQLGMREKKWHLPTKLRLGENIAALNGP</sequence>
<gene>
    <name evidence="2" type="ORF">M431DRAFT_412989</name>
</gene>
<dbReference type="Proteomes" id="UP000241690">
    <property type="component" value="Unassembled WGS sequence"/>
</dbReference>
<dbReference type="GeneID" id="36623518"/>
<reference evidence="2 3" key="1">
    <citation type="submission" date="2016-07" db="EMBL/GenBank/DDBJ databases">
        <title>Multiple horizontal gene transfer events from other fungi enriched the ability of initially mycotrophic Trichoderma (Ascomycota) to feed on dead plant biomass.</title>
        <authorList>
            <consortium name="DOE Joint Genome Institute"/>
            <person name="Aerts A."/>
            <person name="Atanasova L."/>
            <person name="Chenthamara K."/>
            <person name="Zhang J."/>
            <person name="Grujic M."/>
            <person name="Henrissat B."/>
            <person name="Kuo A."/>
            <person name="Salamov A."/>
            <person name="Lipzen A."/>
            <person name="Labutti K."/>
            <person name="Barry K."/>
            <person name="Miao Y."/>
            <person name="Rahimi M.J."/>
            <person name="Shen Q."/>
            <person name="Grigoriev I.V."/>
            <person name="Kubicek C.P."/>
            <person name="Druzhinina I.S."/>
        </authorList>
    </citation>
    <scope>NUCLEOTIDE SEQUENCE [LARGE SCALE GENOMIC DNA]</scope>
    <source>
        <strain evidence="2 3">CBS 226.95</strain>
    </source>
</reference>
<feature type="region of interest" description="Disordered" evidence="1">
    <location>
        <begin position="116"/>
        <end position="145"/>
    </location>
</feature>
<accession>A0A2T4AG93</accession>
<keyword evidence="3" id="KW-1185">Reference proteome</keyword>
<feature type="compositionally biased region" description="Basic residues" evidence="1">
    <location>
        <begin position="76"/>
        <end position="94"/>
    </location>
</feature>
<dbReference type="EMBL" id="KZ679679">
    <property type="protein sequence ID" value="PTB55938.1"/>
    <property type="molecule type" value="Genomic_DNA"/>
</dbReference>
<dbReference type="AlphaFoldDB" id="A0A2T4AG93"/>
<evidence type="ECO:0000313" key="3">
    <source>
        <dbReference type="Proteomes" id="UP000241690"/>
    </source>
</evidence>
<evidence type="ECO:0000313" key="2">
    <source>
        <dbReference type="EMBL" id="PTB55938.1"/>
    </source>
</evidence>